<dbReference type="InterPro" id="IPR006015">
    <property type="entry name" value="Universal_stress_UspA"/>
</dbReference>
<comment type="similarity">
    <text evidence="1 2">Belongs to the universal stress protein A family.</text>
</comment>
<reference evidence="5" key="1">
    <citation type="submission" date="2018-03" db="EMBL/GenBank/DDBJ databases">
        <title>New taxa in the Lactobacillus gasseri group.</title>
        <authorList>
            <person name="Tanizawa Y."/>
            <person name="Tohno M."/>
            <person name="Endo A."/>
            <person name="Arita M."/>
        </authorList>
    </citation>
    <scope>NUCLEOTIDE SEQUENCE [LARGE SCALE GENOMIC DNA]</scope>
    <source>
        <strain evidence="5">DSM 24759</strain>
    </source>
</reference>
<dbReference type="CDD" id="cd00293">
    <property type="entry name" value="USP-like"/>
    <property type="match status" value="1"/>
</dbReference>
<dbReference type="InterPro" id="IPR006016">
    <property type="entry name" value="UspA"/>
</dbReference>
<dbReference type="PRINTS" id="PR01438">
    <property type="entry name" value="UNVRSLSTRESS"/>
</dbReference>
<keyword evidence="5" id="KW-1185">Reference proteome</keyword>
<dbReference type="PIRSF" id="PIRSF006276">
    <property type="entry name" value="UspA"/>
    <property type="match status" value="1"/>
</dbReference>
<evidence type="ECO:0000313" key="4">
    <source>
        <dbReference type="EMBL" id="GBG04627.1"/>
    </source>
</evidence>
<evidence type="ECO:0000256" key="1">
    <source>
        <dbReference type="ARBA" id="ARBA00008791"/>
    </source>
</evidence>
<evidence type="ECO:0000256" key="2">
    <source>
        <dbReference type="PIRNR" id="PIRNR006276"/>
    </source>
</evidence>
<dbReference type="GO" id="GO:0005737">
    <property type="term" value="C:cytoplasm"/>
    <property type="evidence" value="ECO:0007669"/>
    <property type="project" value="UniProtKB-SubCell"/>
</dbReference>
<protein>
    <recommendedName>
        <fullName evidence="2">Universal stress protein</fullName>
    </recommendedName>
</protein>
<dbReference type="AlphaFoldDB" id="A0A2Z6TPD2"/>
<dbReference type="SUPFAM" id="SSF52402">
    <property type="entry name" value="Adenine nucleotide alpha hydrolases-like"/>
    <property type="match status" value="1"/>
</dbReference>
<name>A0A2Z6TPD2_9LACO</name>
<feature type="domain" description="UspA" evidence="3">
    <location>
        <begin position="6"/>
        <end position="145"/>
    </location>
</feature>
<keyword evidence="2" id="KW-0963">Cytoplasm</keyword>
<comment type="caution">
    <text evidence="4">The sequence shown here is derived from an EMBL/GenBank/DDBJ whole genome shotgun (WGS) entry which is preliminary data.</text>
</comment>
<evidence type="ECO:0000259" key="3">
    <source>
        <dbReference type="Pfam" id="PF00582"/>
    </source>
</evidence>
<evidence type="ECO:0000313" key="5">
    <source>
        <dbReference type="Proteomes" id="UP000257317"/>
    </source>
</evidence>
<dbReference type="InterPro" id="IPR014729">
    <property type="entry name" value="Rossmann-like_a/b/a_fold"/>
</dbReference>
<gene>
    <name evidence="4" type="primary">uspA</name>
    <name evidence="4" type="ORF">LrDSM24759_05410</name>
</gene>
<accession>A0A2Z6TPD2</accession>
<organism evidence="4 5">
    <name type="scientific">Lactobacillus rodentium</name>
    <dbReference type="NCBI Taxonomy" id="947835"/>
    <lineage>
        <taxon>Bacteria</taxon>
        <taxon>Bacillati</taxon>
        <taxon>Bacillota</taxon>
        <taxon>Bacilli</taxon>
        <taxon>Lactobacillales</taxon>
        <taxon>Lactobacillaceae</taxon>
        <taxon>Lactobacillus</taxon>
    </lineage>
</organism>
<dbReference type="Proteomes" id="UP000257317">
    <property type="component" value="Unassembled WGS sequence"/>
</dbReference>
<dbReference type="EMBL" id="BFBY01000003">
    <property type="protein sequence ID" value="GBG04627.1"/>
    <property type="molecule type" value="Genomic_DNA"/>
</dbReference>
<dbReference type="Pfam" id="PF00582">
    <property type="entry name" value="Usp"/>
    <property type="match status" value="1"/>
</dbReference>
<comment type="subcellular location">
    <subcellularLocation>
        <location evidence="2">Cytoplasm</location>
    </subcellularLocation>
</comment>
<proteinExistence type="inferred from homology"/>
<dbReference type="PANTHER" id="PTHR46268:SF6">
    <property type="entry name" value="UNIVERSAL STRESS PROTEIN UP12"/>
    <property type="match status" value="1"/>
</dbReference>
<sequence>MMLKQYKHIQVAVDGSKEAKIAFAKAVEVAKRNKAELEIVHVIDTRAFQDISSFDSEMVEQVTKDVKERIKGYYQEAKDAGIENVNYNIEYGSPKNILAHKFPEEHNIDLIIIGATGLNAVERILIGSITEYVTRTADCDVLVIREPAAQTEDIKNNKENNK</sequence>
<dbReference type="Gene3D" id="3.40.50.620">
    <property type="entry name" value="HUPs"/>
    <property type="match status" value="1"/>
</dbReference>
<dbReference type="PANTHER" id="PTHR46268">
    <property type="entry name" value="STRESS RESPONSE PROTEIN NHAX"/>
    <property type="match status" value="1"/>
</dbReference>